<dbReference type="EMBL" id="JAMQON010000005">
    <property type="protein sequence ID" value="MDS0261069.1"/>
    <property type="molecule type" value="Genomic_DNA"/>
</dbReference>
<gene>
    <name evidence="1" type="ORF">NDI56_16850</name>
</gene>
<comment type="caution">
    <text evidence="1">The sequence shown here is derived from an EMBL/GenBank/DDBJ whole genome shotgun (WGS) entry which is preliminary data.</text>
</comment>
<evidence type="ECO:0008006" key="3">
    <source>
        <dbReference type="Google" id="ProtNLM"/>
    </source>
</evidence>
<dbReference type="RefSeq" id="WP_310920861.1">
    <property type="nucleotide sequence ID" value="NZ_JAMQON010000005.1"/>
</dbReference>
<keyword evidence="2" id="KW-1185">Reference proteome</keyword>
<proteinExistence type="predicted"/>
<accession>A0ABU2FFP8</accession>
<sequence>MMFGIPDREILSTGDDVTFSETADAVSLSSLQPIPRMLDEGVDSITVSKTSANRYRIEYFGFLSGHLRTTEDGMKAFGKTILADESPIPAWVLDSATAEVPWWAPDDYEPPAPIECGQCREETPVRSILTPLESADLPYVCRDCWDANNRN</sequence>
<evidence type="ECO:0000313" key="2">
    <source>
        <dbReference type="Proteomes" id="UP001259659"/>
    </source>
</evidence>
<evidence type="ECO:0000313" key="1">
    <source>
        <dbReference type="EMBL" id="MDS0261069.1"/>
    </source>
</evidence>
<name>A0ABU2FFP8_9EURY</name>
<organism evidence="1 2">
    <name type="scientific">Haloarcula saliterrae</name>
    <dbReference type="NCBI Taxonomy" id="2950534"/>
    <lineage>
        <taxon>Archaea</taxon>
        <taxon>Methanobacteriati</taxon>
        <taxon>Methanobacteriota</taxon>
        <taxon>Stenosarchaea group</taxon>
        <taxon>Halobacteria</taxon>
        <taxon>Halobacteriales</taxon>
        <taxon>Haloarculaceae</taxon>
        <taxon>Haloarcula</taxon>
    </lineage>
</organism>
<reference evidence="1 2" key="1">
    <citation type="submission" date="2022-06" db="EMBL/GenBank/DDBJ databases">
        <title>Haloarcula sp. a new haloarchaeum isolate from saline soil.</title>
        <authorList>
            <person name="Strakova D."/>
            <person name="Galisteo C."/>
            <person name="Sanchez-Porro C."/>
            <person name="Ventosa A."/>
        </authorList>
    </citation>
    <scope>NUCLEOTIDE SEQUENCE [LARGE SCALE GENOMIC DNA]</scope>
    <source>
        <strain evidence="1 2">S1CR25-12</strain>
    </source>
</reference>
<protein>
    <recommendedName>
        <fullName evidence="3">Small CPxCG-related zinc finger protein</fullName>
    </recommendedName>
</protein>
<dbReference type="Proteomes" id="UP001259659">
    <property type="component" value="Unassembled WGS sequence"/>
</dbReference>